<sequence length="54" mass="5768">MKRLPILLFAIAMMFFNGCAVAGGIFKGGVAIGVIGVVVVILVIIWLFSLFRGK</sequence>
<protein>
    <submittedName>
        <fullName evidence="1">Uncharacterized protein</fullName>
    </submittedName>
</protein>
<dbReference type="AlphaFoldDB" id="A0A6I4I1W8"/>
<proteinExistence type="predicted"/>
<accession>A0A6I4I1W8</accession>
<name>A0A6I4I1W8_9SPHI</name>
<gene>
    <name evidence="1" type="ORF">GO620_009275</name>
</gene>
<organism evidence="1 2">
    <name type="scientific">Mucilaginibacter ginkgonis</name>
    <dbReference type="NCBI Taxonomy" id="2682091"/>
    <lineage>
        <taxon>Bacteria</taxon>
        <taxon>Pseudomonadati</taxon>
        <taxon>Bacteroidota</taxon>
        <taxon>Sphingobacteriia</taxon>
        <taxon>Sphingobacteriales</taxon>
        <taxon>Sphingobacteriaceae</taxon>
        <taxon>Mucilaginibacter</taxon>
    </lineage>
</organism>
<dbReference type="EMBL" id="CP066775">
    <property type="protein sequence ID" value="QQL48385.1"/>
    <property type="molecule type" value="Genomic_DNA"/>
</dbReference>
<dbReference type="Proteomes" id="UP000429232">
    <property type="component" value="Chromosome"/>
</dbReference>
<dbReference type="KEGG" id="mgik:GO620_009275"/>
<evidence type="ECO:0000313" key="2">
    <source>
        <dbReference type="Proteomes" id="UP000429232"/>
    </source>
</evidence>
<reference evidence="1 2" key="1">
    <citation type="submission" date="2020-12" db="EMBL/GenBank/DDBJ databases">
        <title>HMF7856_wgs.fasta genome submission.</title>
        <authorList>
            <person name="Kang H."/>
            <person name="Kim H."/>
            <person name="Joh K."/>
        </authorList>
    </citation>
    <scope>NUCLEOTIDE SEQUENCE [LARGE SCALE GENOMIC DNA]</scope>
    <source>
        <strain evidence="1 2">HMF7856</strain>
    </source>
</reference>
<evidence type="ECO:0000313" key="1">
    <source>
        <dbReference type="EMBL" id="QQL48385.1"/>
    </source>
</evidence>
<keyword evidence="2" id="KW-1185">Reference proteome</keyword>
<dbReference type="RefSeq" id="WP_157525994.1">
    <property type="nucleotide sequence ID" value="NZ_CP066775.1"/>
</dbReference>